<evidence type="ECO:0000256" key="2">
    <source>
        <dbReference type="ARBA" id="ARBA00022475"/>
    </source>
</evidence>
<keyword evidence="10" id="KW-1185">Reference proteome</keyword>
<dbReference type="NCBIfam" id="TIGR04178">
    <property type="entry name" value="exo_archaeo"/>
    <property type="match status" value="1"/>
</dbReference>
<evidence type="ECO:0000256" key="8">
    <source>
        <dbReference type="SAM" id="Phobius"/>
    </source>
</evidence>
<evidence type="ECO:0000313" key="10">
    <source>
        <dbReference type="Proteomes" id="UP001595710"/>
    </source>
</evidence>
<feature type="transmembrane region" description="Helical" evidence="8">
    <location>
        <begin position="43"/>
        <end position="60"/>
    </location>
</feature>
<dbReference type="InterPro" id="IPR019127">
    <property type="entry name" value="Exosortase"/>
</dbReference>
<evidence type="ECO:0000313" key="9">
    <source>
        <dbReference type="EMBL" id="MFC3701608.1"/>
    </source>
</evidence>
<keyword evidence="2" id="KW-1003">Cell membrane</keyword>
<dbReference type="Proteomes" id="UP001595710">
    <property type="component" value="Unassembled WGS sequence"/>
</dbReference>
<keyword evidence="5" id="KW-0378">Hydrolase</keyword>
<keyword evidence="4 8" id="KW-0812">Transmembrane</keyword>
<reference evidence="10" key="1">
    <citation type="journal article" date="2019" name="Int. J. Syst. Evol. Microbiol.">
        <title>The Global Catalogue of Microorganisms (GCM) 10K type strain sequencing project: providing services to taxonomists for standard genome sequencing and annotation.</title>
        <authorList>
            <consortium name="The Broad Institute Genomics Platform"/>
            <consortium name="The Broad Institute Genome Sequencing Center for Infectious Disease"/>
            <person name="Wu L."/>
            <person name="Ma J."/>
        </authorList>
    </citation>
    <scope>NUCLEOTIDE SEQUENCE [LARGE SCALE GENOMIC DNA]</scope>
    <source>
        <strain evidence="10">CECT 8288</strain>
    </source>
</reference>
<comment type="subcellular location">
    <subcellularLocation>
        <location evidence="1">Cell membrane</location>
        <topology evidence="1">Multi-pass membrane protein</topology>
    </subcellularLocation>
</comment>
<dbReference type="Pfam" id="PF09721">
    <property type="entry name" value="Exosortase_EpsH"/>
    <property type="match status" value="1"/>
</dbReference>
<feature type="transmembrane region" description="Helical" evidence="8">
    <location>
        <begin position="292"/>
        <end position="311"/>
    </location>
</feature>
<name>A0ABV7WU36_9GAMM</name>
<dbReference type="InterPro" id="IPR026392">
    <property type="entry name" value="Exo/Archaeosortase_dom"/>
</dbReference>
<dbReference type="EMBL" id="JBHRYN010000010">
    <property type="protein sequence ID" value="MFC3701608.1"/>
    <property type="molecule type" value="Genomic_DNA"/>
</dbReference>
<evidence type="ECO:0000256" key="6">
    <source>
        <dbReference type="ARBA" id="ARBA00022989"/>
    </source>
</evidence>
<dbReference type="RefSeq" id="WP_290280694.1">
    <property type="nucleotide sequence ID" value="NZ_JAUFQI010000001.1"/>
</dbReference>
<sequence length="476" mass="53259">MKPQIRPSMAILLYLLAIIVIAFSFFFNTLLSLHTKWTQWDEAYSHGYPLFLIALYYCCAQLVSAKQQWRGHLAYSLVSIIPAVIWAYGEATQLQVLQQIALPMAIFTLALPLVGMKIGLRIIPVFLLMSLAIPVWDVVNPILRALTTEAATFLVRLVGITAYIDGFSFTLPYGTVVIAGGCSGLAFFMMALSLSGINAFYRRLTLKYAVLSIALLVTLSVVGNWLRVTALIMIAYYSKMQHSLVYEHGSFGWWIFAGIFFLYLWLIRNYAEQPAKAASAQEVSHLKNARPVWALTLAVVFMAALPIYMVVQSAKATQAQPTNSMTNNYDDQIWLPNYSGFDAQAHTSLMLANTQWQASQLLYTTQEQGKELVSSDNRMATENAKLIHDVITAEGNKLNLDVIQTGNRSRIVVWAYKLGSQLKTSAFSAKHAQFIEVLRGNPSAELVYLTKTCQQARCEAEKQMLQANLAQWVTVF</sequence>
<feature type="transmembrane region" description="Helical" evidence="8">
    <location>
        <begin position="72"/>
        <end position="89"/>
    </location>
</feature>
<organism evidence="9 10">
    <name type="scientific">Reinekea marina</name>
    <dbReference type="NCBI Taxonomy" id="1310421"/>
    <lineage>
        <taxon>Bacteria</taxon>
        <taxon>Pseudomonadati</taxon>
        <taxon>Pseudomonadota</taxon>
        <taxon>Gammaproteobacteria</taxon>
        <taxon>Oceanospirillales</taxon>
        <taxon>Saccharospirillaceae</taxon>
        <taxon>Reinekea</taxon>
    </lineage>
</organism>
<gene>
    <name evidence="9" type="ORF">ACFOND_08170</name>
</gene>
<evidence type="ECO:0000256" key="1">
    <source>
        <dbReference type="ARBA" id="ARBA00004651"/>
    </source>
</evidence>
<feature type="transmembrane region" description="Helical" evidence="8">
    <location>
        <begin position="208"/>
        <end position="236"/>
    </location>
</feature>
<feature type="transmembrane region" description="Helical" evidence="8">
    <location>
        <begin position="12"/>
        <end position="31"/>
    </location>
</feature>
<proteinExistence type="predicted"/>
<evidence type="ECO:0000256" key="5">
    <source>
        <dbReference type="ARBA" id="ARBA00022801"/>
    </source>
</evidence>
<feature type="transmembrane region" description="Helical" evidence="8">
    <location>
        <begin position="95"/>
        <end position="115"/>
    </location>
</feature>
<evidence type="ECO:0000256" key="3">
    <source>
        <dbReference type="ARBA" id="ARBA00022670"/>
    </source>
</evidence>
<protein>
    <submittedName>
        <fullName evidence="9">Archaeosortase/exosortase family protein</fullName>
    </submittedName>
</protein>
<feature type="transmembrane region" description="Helical" evidence="8">
    <location>
        <begin position="176"/>
        <end position="201"/>
    </location>
</feature>
<evidence type="ECO:0000256" key="7">
    <source>
        <dbReference type="ARBA" id="ARBA00023136"/>
    </source>
</evidence>
<keyword evidence="3" id="KW-0645">Protease</keyword>
<accession>A0ABV7WU36</accession>
<comment type="caution">
    <text evidence="9">The sequence shown here is derived from an EMBL/GenBank/DDBJ whole genome shotgun (WGS) entry which is preliminary data.</text>
</comment>
<evidence type="ECO:0000256" key="4">
    <source>
        <dbReference type="ARBA" id="ARBA00022692"/>
    </source>
</evidence>
<feature type="transmembrane region" description="Helical" evidence="8">
    <location>
        <begin position="251"/>
        <end position="271"/>
    </location>
</feature>
<keyword evidence="7 8" id="KW-0472">Membrane</keyword>
<keyword evidence="6 8" id="KW-1133">Transmembrane helix</keyword>